<evidence type="ECO:0000313" key="13">
    <source>
        <dbReference type="Proteomes" id="UP000564784"/>
    </source>
</evidence>
<dbReference type="Proteomes" id="UP000564784">
    <property type="component" value="Unassembled WGS sequence"/>
</dbReference>
<dbReference type="FunFam" id="2.30.42.10:FF:000164">
    <property type="entry name" value="Ligand of numb-protein X 2"/>
    <property type="match status" value="1"/>
</dbReference>
<feature type="domain" description="PDZ" evidence="11">
    <location>
        <begin position="228"/>
        <end position="313"/>
    </location>
</feature>
<evidence type="ECO:0000256" key="6">
    <source>
        <dbReference type="ARBA" id="ARBA00072586"/>
    </source>
</evidence>
<dbReference type="FunFam" id="2.30.42.10:FF:000120">
    <property type="entry name" value="Ligand of numb-protein X 2"/>
    <property type="match status" value="1"/>
</dbReference>
<dbReference type="FunFam" id="3.30.40.10:FF:000120">
    <property type="entry name" value="ligand of Numb protein X 2"/>
    <property type="match status" value="1"/>
</dbReference>
<dbReference type="SMART" id="SM00228">
    <property type="entry name" value="PDZ"/>
    <property type="match status" value="4"/>
</dbReference>
<proteinExistence type="predicted"/>
<reference evidence="12 13" key="1">
    <citation type="submission" date="2019-09" db="EMBL/GenBank/DDBJ databases">
        <title>Bird 10,000 Genomes (B10K) Project - Family phase.</title>
        <authorList>
            <person name="Zhang G."/>
        </authorList>
    </citation>
    <scope>NUCLEOTIDE SEQUENCE [LARGE SCALE GENOMIC DNA]</scope>
    <source>
        <strain evidence="12">OUT-0011</strain>
        <tissue evidence="12">Muscle</tissue>
    </source>
</reference>
<evidence type="ECO:0000256" key="5">
    <source>
        <dbReference type="ARBA" id="ARBA00064000"/>
    </source>
</evidence>
<dbReference type="InterPro" id="IPR001478">
    <property type="entry name" value="PDZ"/>
</dbReference>
<dbReference type="GO" id="GO:0030165">
    <property type="term" value="F:PDZ domain binding"/>
    <property type="evidence" value="ECO:0007669"/>
    <property type="project" value="UniProtKB-ARBA"/>
</dbReference>
<evidence type="ECO:0000256" key="7">
    <source>
        <dbReference type="ARBA" id="ARBA00078999"/>
    </source>
</evidence>
<dbReference type="InterPro" id="IPR036034">
    <property type="entry name" value="PDZ_sf"/>
</dbReference>
<keyword evidence="4" id="KW-0862">Zinc</keyword>
<gene>
    <name evidence="12" type="primary">Lnx2_0</name>
    <name evidence="12" type="ORF">LOXCUR_R01971</name>
</gene>
<comment type="caution">
    <text evidence="12">The sequence shown here is derived from an EMBL/GenBank/DDBJ whole genome shotgun (WGS) entry which is preliminary data.</text>
</comment>
<dbReference type="Gene3D" id="2.30.42.10">
    <property type="match status" value="4"/>
</dbReference>
<dbReference type="GO" id="GO:0042802">
    <property type="term" value="F:identical protein binding"/>
    <property type="evidence" value="ECO:0007669"/>
    <property type="project" value="UniProtKB-ARBA"/>
</dbReference>
<dbReference type="Gene3D" id="3.30.40.10">
    <property type="entry name" value="Zinc/RING finger domain, C3HC4 (zinc finger)"/>
    <property type="match status" value="1"/>
</dbReference>
<comment type="subunit">
    <text evidence="5">Interacts with the phosphotyrosine interaction domain of NUMB.</text>
</comment>
<dbReference type="InterPro" id="IPR051342">
    <property type="entry name" value="PDZ_scaffold"/>
</dbReference>
<dbReference type="CDD" id="cd06678">
    <property type="entry name" value="PDZ2_LNX1_2-like"/>
    <property type="match status" value="1"/>
</dbReference>
<name>A0A7K7J3L8_LOXCU</name>
<keyword evidence="3 8" id="KW-0863">Zinc-finger</keyword>
<feature type="domain" description="RING-type" evidence="10">
    <location>
        <begin position="48"/>
        <end position="86"/>
    </location>
</feature>
<dbReference type="InterPro" id="IPR013083">
    <property type="entry name" value="Znf_RING/FYVE/PHD"/>
</dbReference>
<dbReference type="PANTHER" id="PTHR19964:SF33">
    <property type="entry name" value="LIGAND OF NUMB PROTEIN X 2"/>
    <property type="match status" value="1"/>
</dbReference>
<dbReference type="OrthoDB" id="438726at2759"/>
<dbReference type="GO" id="GO:0007399">
    <property type="term" value="P:nervous system development"/>
    <property type="evidence" value="ECO:0007669"/>
    <property type="project" value="UniProtKB-ARBA"/>
</dbReference>
<dbReference type="Pfam" id="PF00595">
    <property type="entry name" value="PDZ"/>
    <property type="match status" value="4"/>
</dbReference>
<dbReference type="PANTHER" id="PTHR19964">
    <property type="entry name" value="MULTIPLE PDZ DOMAIN PROTEIN"/>
    <property type="match status" value="1"/>
</dbReference>
<evidence type="ECO:0000259" key="10">
    <source>
        <dbReference type="PROSITE" id="PS50089"/>
    </source>
</evidence>
<keyword evidence="13" id="KW-1185">Reference proteome</keyword>
<dbReference type="InterPro" id="IPR001841">
    <property type="entry name" value="Znf_RING"/>
</dbReference>
<feature type="domain" description="PDZ" evidence="11">
    <location>
        <begin position="465"/>
        <end position="551"/>
    </location>
</feature>
<feature type="domain" description="PDZ" evidence="11">
    <location>
        <begin position="597"/>
        <end position="679"/>
    </location>
</feature>
<feature type="region of interest" description="Disordered" evidence="9">
    <location>
        <begin position="429"/>
        <end position="451"/>
    </location>
</feature>
<dbReference type="AlphaFoldDB" id="A0A7K7J3L8"/>
<evidence type="ECO:0000313" key="12">
    <source>
        <dbReference type="EMBL" id="NWZ00994.1"/>
    </source>
</evidence>
<feature type="non-terminal residue" evidence="12">
    <location>
        <position position="687"/>
    </location>
</feature>
<evidence type="ECO:0000256" key="2">
    <source>
        <dbReference type="ARBA" id="ARBA00022737"/>
    </source>
</evidence>
<dbReference type="EMBL" id="VZSM01005461">
    <property type="protein sequence ID" value="NWZ00994.1"/>
    <property type="molecule type" value="Genomic_DNA"/>
</dbReference>
<keyword evidence="1" id="KW-0479">Metal-binding</keyword>
<dbReference type="PROSITE" id="PS50106">
    <property type="entry name" value="PDZ"/>
    <property type="match status" value="4"/>
</dbReference>
<dbReference type="GO" id="GO:0004842">
    <property type="term" value="F:ubiquitin-protein transferase activity"/>
    <property type="evidence" value="ECO:0007669"/>
    <property type="project" value="TreeGrafter"/>
</dbReference>
<keyword evidence="2" id="KW-0677">Repeat</keyword>
<dbReference type="CDD" id="cd16780">
    <property type="entry name" value="mRING-HC-C3HC3D_LNX2"/>
    <property type="match status" value="1"/>
</dbReference>
<evidence type="ECO:0000256" key="4">
    <source>
        <dbReference type="ARBA" id="ARBA00022833"/>
    </source>
</evidence>
<feature type="domain" description="PDZ" evidence="11">
    <location>
        <begin position="335"/>
        <end position="418"/>
    </location>
</feature>
<dbReference type="FunFam" id="2.30.42.10:FF:000081">
    <property type="entry name" value="Ligand of Numb protein X 2"/>
    <property type="match status" value="1"/>
</dbReference>
<evidence type="ECO:0000256" key="3">
    <source>
        <dbReference type="ARBA" id="ARBA00022771"/>
    </source>
</evidence>
<organism evidence="12 13">
    <name type="scientific">Loxia curvirostra</name>
    <name type="common">Red crossbill</name>
    <dbReference type="NCBI Taxonomy" id="64802"/>
    <lineage>
        <taxon>Eukaryota</taxon>
        <taxon>Metazoa</taxon>
        <taxon>Chordata</taxon>
        <taxon>Craniata</taxon>
        <taxon>Vertebrata</taxon>
        <taxon>Euteleostomi</taxon>
        <taxon>Archelosauria</taxon>
        <taxon>Archosauria</taxon>
        <taxon>Dinosauria</taxon>
        <taxon>Saurischia</taxon>
        <taxon>Theropoda</taxon>
        <taxon>Coelurosauria</taxon>
        <taxon>Aves</taxon>
        <taxon>Neognathae</taxon>
        <taxon>Neoaves</taxon>
        <taxon>Telluraves</taxon>
        <taxon>Australaves</taxon>
        <taxon>Passeriformes</taxon>
        <taxon>Passeroidea</taxon>
        <taxon>Fringillidae</taxon>
        <taxon>Carduelinae</taxon>
        <taxon>Loxia</taxon>
    </lineage>
</organism>
<evidence type="ECO:0000256" key="8">
    <source>
        <dbReference type="PROSITE-ProRule" id="PRU00175"/>
    </source>
</evidence>
<dbReference type="SMART" id="SM00184">
    <property type="entry name" value="RING"/>
    <property type="match status" value="1"/>
</dbReference>
<dbReference type="InterPro" id="IPR017907">
    <property type="entry name" value="Znf_RING_CS"/>
</dbReference>
<accession>A0A7K7J3L8</accession>
<evidence type="ECO:0000259" key="11">
    <source>
        <dbReference type="PROSITE" id="PS50106"/>
    </source>
</evidence>
<dbReference type="SUPFAM" id="SSF50156">
    <property type="entry name" value="PDZ domain-like"/>
    <property type="match status" value="4"/>
</dbReference>
<evidence type="ECO:0000256" key="1">
    <source>
        <dbReference type="ARBA" id="ARBA00022723"/>
    </source>
</evidence>
<evidence type="ECO:0000256" key="9">
    <source>
        <dbReference type="SAM" id="MobiDB-lite"/>
    </source>
</evidence>
<dbReference type="GO" id="GO:0008270">
    <property type="term" value="F:zinc ion binding"/>
    <property type="evidence" value="ECO:0007669"/>
    <property type="project" value="UniProtKB-KW"/>
</dbReference>
<feature type="compositionally biased region" description="Low complexity" evidence="9">
    <location>
        <begin position="432"/>
        <end position="447"/>
    </location>
</feature>
<dbReference type="PROSITE" id="PS00518">
    <property type="entry name" value="ZF_RING_1"/>
    <property type="match status" value="1"/>
</dbReference>
<dbReference type="SUPFAM" id="SSF57850">
    <property type="entry name" value="RING/U-box"/>
    <property type="match status" value="1"/>
</dbReference>
<protein>
    <recommendedName>
        <fullName evidence="6">Ligand of Numb protein X 2</fullName>
    </recommendedName>
    <alternativeName>
        <fullName evidence="7">Numb-binding protein 2</fullName>
    </alternativeName>
</protein>
<feature type="region of interest" description="Disordered" evidence="9">
    <location>
        <begin position="146"/>
        <end position="223"/>
    </location>
</feature>
<feature type="non-terminal residue" evidence="12">
    <location>
        <position position="1"/>
    </location>
</feature>
<dbReference type="FunFam" id="2.30.42.10:FF:000194">
    <property type="entry name" value="ligand of Numb protein X 2"/>
    <property type="match status" value="1"/>
</dbReference>
<dbReference type="PROSITE" id="PS50089">
    <property type="entry name" value="ZF_RING_2"/>
    <property type="match status" value="1"/>
</dbReference>
<dbReference type="Pfam" id="PF13923">
    <property type="entry name" value="zf-C3HC4_2"/>
    <property type="match status" value="1"/>
</dbReference>
<dbReference type="CDD" id="cd06677">
    <property type="entry name" value="PDZ1_LNX1_2-like"/>
    <property type="match status" value="1"/>
</dbReference>
<sequence>MGTAGDDMAAVEQNASLNPLCFECGQQHWTRENHLYNYQNEVDDDLVCHICLQPLLQPLDTPCGHTFCYKCLRNFLQEKDFCPLDRKRLHFKLCKKSSILVHKLLDKLFVLCPFSSVCQEVMQRCDLAAHLKNRCPGASHRRLALERRKTSKVQAEAEGESGLGGPEQPSSLSPDADQGIVPAEPSFTSPALPAWTDEPGIDNPPFEENTVADTNQQPPTLPEGEITTIEIHRSNPYIELGISIVGGNETPLINIVIQEVYRDGIIARDGRLLAGDQILQVNSFDISNVSHNHARAVLSQPCSVLQLTVLRERRFGSRTHGHADAPGSAREDSFQVTLHKRDSSEQLGIKLVRRTDEPGVFILDLLEGGLAAQDGRLCSNDRVLAINGHDLKHGTPELAAQVIQASGERVNLIISRPPKSQTVSIIRDTGTHNSNSHQHQSQQLFHSRPNSHKDLSQCVTCQEKHITVKKEPHESLGMTVAGGRGSKSGELPIFVTSVQPHGCLARDGRIKRGDVLLNINGIDLTNLSHSEAVAMLKASAASSVVALKALEVQIVEEQPQADEEQLSTISENEYDASWSPSWVMWLGLPSCLHSCHDVVLRRSNLGSWGFSIVGGYEENHTNQPFFIKTIVLGTPAYFDGRLKCGDMIVAVNGLSTVGMSHSALVPMLKEQRNKVTLTVICWPGSLI</sequence>
<dbReference type="CDD" id="cd06679">
    <property type="entry name" value="PDZ3_LNX1_2-like"/>
    <property type="match status" value="1"/>
</dbReference>
<dbReference type="CDD" id="cd06680">
    <property type="entry name" value="PDZ4_LNX1_2-like"/>
    <property type="match status" value="1"/>
</dbReference>